<protein>
    <submittedName>
        <fullName evidence="2">Uncharacterized protein</fullName>
    </submittedName>
</protein>
<evidence type="ECO:0000313" key="3">
    <source>
        <dbReference type="Proteomes" id="UP000887116"/>
    </source>
</evidence>
<accession>A0A8X6KAE5</accession>
<organism evidence="2 3">
    <name type="scientific">Trichonephila clavata</name>
    <name type="common">Joro spider</name>
    <name type="synonym">Nephila clavata</name>
    <dbReference type="NCBI Taxonomy" id="2740835"/>
    <lineage>
        <taxon>Eukaryota</taxon>
        <taxon>Metazoa</taxon>
        <taxon>Ecdysozoa</taxon>
        <taxon>Arthropoda</taxon>
        <taxon>Chelicerata</taxon>
        <taxon>Arachnida</taxon>
        <taxon>Araneae</taxon>
        <taxon>Araneomorphae</taxon>
        <taxon>Entelegynae</taxon>
        <taxon>Araneoidea</taxon>
        <taxon>Nephilidae</taxon>
        <taxon>Trichonephila</taxon>
    </lineage>
</organism>
<dbReference type="AlphaFoldDB" id="A0A8X6KAE5"/>
<proteinExistence type="predicted"/>
<sequence length="166" mass="19112">MIWIPKRDPRPKTTTRWSPAKHASKWKKNLIRASAHRKYVTDIVDYETKNPFDKDETTIQKFQKDFADINELMEHQRGELASFYHCPNPDCHAFNRIPDLIQPAVGVLSWDIIRGPDFKKPAPKTTNPNQSKSKKQTDKGSFPSQNITKKLKISDHPTSGQMTPSN</sequence>
<keyword evidence="3" id="KW-1185">Reference proteome</keyword>
<feature type="region of interest" description="Disordered" evidence="1">
    <location>
        <begin position="117"/>
        <end position="166"/>
    </location>
</feature>
<feature type="compositionally biased region" description="Polar residues" evidence="1">
    <location>
        <begin position="156"/>
        <end position="166"/>
    </location>
</feature>
<name>A0A8X6KAE5_TRICU</name>
<gene>
    <name evidence="2" type="ORF">TNCT_243701</name>
</gene>
<reference evidence="2" key="1">
    <citation type="submission" date="2020-07" db="EMBL/GenBank/DDBJ databases">
        <title>Multicomponent nature underlies the extraordinary mechanical properties of spider dragline silk.</title>
        <authorList>
            <person name="Kono N."/>
            <person name="Nakamura H."/>
            <person name="Mori M."/>
            <person name="Yoshida Y."/>
            <person name="Ohtoshi R."/>
            <person name="Malay A.D."/>
            <person name="Moran D.A.P."/>
            <person name="Tomita M."/>
            <person name="Numata K."/>
            <person name="Arakawa K."/>
        </authorList>
    </citation>
    <scope>NUCLEOTIDE SEQUENCE</scope>
</reference>
<evidence type="ECO:0000256" key="1">
    <source>
        <dbReference type="SAM" id="MobiDB-lite"/>
    </source>
</evidence>
<evidence type="ECO:0000313" key="2">
    <source>
        <dbReference type="EMBL" id="GFQ65958.1"/>
    </source>
</evidence>
<dbReference type="Proteomes" id="UP000887116">
    <property type="component" value="Unassembled WGS sequence"/>
</dbReference>
<comment type="caution">
    <text evidence="2">The sequence shown here is derived from an EMBL/GenBank/DDBJ whole genome shotgun (WGS) entry which is preliminary data.</text>
</comment>
<dbReference type="EMBL" id="BMAO01020243">
    <property type="protein sequence ID" value="GFQ65958.1"/>
    <property type="molecule type" value="Genomic_DNA"/>
</dbReference>